<reference evidence="3" key="1">
    <citation type="submission" date="2015-09" db="EMBL/GenBank/DDBJ databases">
        <authorList>
            <person name="Bertelli C."/>
        </authorList>
    </citation>
    <scope>NUCLEOTIDE SEQUENCE [LARGE SCALE GENOMIC DNA]</scope>
    <source>
        <strain evidence="3">KNic</strain>
    </source>
</reference>
<dbReference type="EMBL" id="LN879502">
    <property type="protein sequence ID" value="CUI16112.1"/>
    <property type="molecule type" value="Genomic_DNA"/>
</dbReference>
<evidence type="ECO:0000313" key="3">
    <source>
        <dbReference type="Proteomes" id="UP000069902"/>
    </source>
</evidence>
<keyword evidence="3" id="KW-1185">Reference proteome</keyword>
<dbReference type="InterPro" id="IPR050266">
    <property type="entry name" value="AB_hydrolase_sf"/>
</dbReference>
<dbReference type="Pfam" id="PF12697">
    <property type="entry name" value="Abhydrolase_6"/>
    <property type="match status" value="1"/>
</dbReference>
<proteinExistence type="predicted"/>
<name>A0A0U5EPU3_9BACT</name>
<dbReference type="RefSeq" id="WP_032125078.1">
    <property type="nucleotide sequence ID" value="NZ_LN879502.1"/>
</dbReference>
<dbReference type="STRING" id="389348.PNK_0484"/>
<dbReference type="InterPro" id="IPR029058">
    <property type="entry name" value="AB_hydrolase_fold"/>
</dbReference>
<dbReference type="InterPro" id="IPR000073">
    <property type="entry name" value="AB_hydrolase_1"/>
</dbReference>
<feature type="domain" description="AB hydrolase-1" evidence="1">
    <location>
        <begin position="28"/>
        <end position="265"/>
    </location>
</feature>
<evidence type="ECO:0000313" key="2">
    <source>
        <dbReference type="EMBL" id="CUI16112.1"/>
    </source>
</evidence>
<evidence type="ECO:0000259" key="1">
    <source>
        <dbReference type="Pfam" id="PF12697"/>
    </source>
</evidence>
<dbReference type="PANTHER" id="PTHR43798:SF33">
    <property type="entry name" value="HYDROLASE, PUTATIVE (AFU_ORTHOLOGUE AFUA_2G14860)-RELATED"/>
    <property type="match status" value="1"/>
</dbReference>
<organism evidence="2 3">
    <name type="scientific">Candidatus Protochlamydia naegleriophila</name>
    <dbReference type="NCBI Taxonomy" id="389348"/>
    <lineage>
        <taxon>Bacteria</taxon>
        <taxon>Pseudomonadati</taxon>
        <taxon>Chlamydiota</taxon>
        <taxon>Chlamydiia</taxon>
        <taxon>Parachlamydiales</taxon>
        <taxon>Parachlamydiaceae</taxon>
        <taxon>Candidatus Protochlamydia</taxon>
    </lineage>
</organism>
<dbReference type="SUPFAM" id="SSF53474">
    <property type="entry name" value="alpha/beta-Hydrolases"/>
    <property type="match status" value="1"/>
</dbReference>
<dbReference type="Proteomes" id="UP000069902">
    <property type="component" value="Chromosome cPNK"/>
</dbReference>
<dbReference type="InParanoid" id="A0A0U5EPU3"/>
<protein>
    <recommendedName>
        <fullName evidence="1">AB hydrolase-1 domain-containing protein</fullName>
    </recommendedName>
</protein>
<dbReference type="GO" id="GO:0016020">
    <property type="term" value="C:membrane"/>
    <property type="evidence" value="ECO:0007669"/>
    <property type="project" value="TreeGrafter"/>
</dbReference>
<dbReference type="KEGG" id="pnl:PNK_0484"/>
<gene>
    <name evidence="2" type="ORF">PNK_0484</name>
</gene>
<dbReference type="Gene3D" id="3.40.50.1820">
    <property type="entry name" value="alpha/beta hydrolase"/>
    <property type="match status" value="1"/>
</dbReference>
<dbReference type="AlphaFoldDB" id="A0A0U5EPU3"/>
<sequence length="274" mass="30496">MHKNAVWTKLGSRLRFVKSEKGVPFNWLFLPGGPGLGSESLHELIDCLNLPGSLWCLDLPGDGSNTAANNTEAFKHWSSALLEAVNVFEHVILVGHSTGGMYALATPLLEDALTGLVLIDSAPDTSWQIALGEMMKASPMPALEHLHQLYMQNSTPAILKEMTLTSASYFFTEQGLQKGLSMLQNLPYNVETCNWSDKNFDSTYQALWIPKTIPTLIMAGSQDRMTSLSLFKQNEAFSRPNITMREISQANHFPWIENPEEVAAVFSEYCQNIR</sequence>
<dbReference type="PANTHER" id="PTHR43798">
    <property type="entry name" value="MONOACYLGLYCEROL LIPASE"/>
    <property type="match status" value="1"/>
</dbReference>
<dbReference type="PATRIC" id="fig|389348.3.peg.534"/>
<accession>A0A0U5EPU3</accession>